<comment type="cofactor">
    <cofactor evidence="15 17">
        <name>Zn(2+)</name>
        <dbReference type="ChEBI" id="CHEBI:29105"/>
    </cofactor>
    <text evidence="15 17">Binds 1 zinc ion per subunit.</text>
</comment>
<comment type="caution">
    <text evidence="18">The sequence shown here is derived from an EMBL/GenBank/DDBJ whole genome shotgun (WGS) entry which is preliminary data.</text>
</comment>
<dbReference type="FunFam" id="3.30.540.30:FF:000001">
    <property type="entry name" value="Dipeptidyl peptidase 3"/>
    <property type="match status" value="1"/>
</dbReference>
<evidence type="ECO:0000256" key="10">
    <source>
        <dbReference type="ARBA" id="ARBA00022801"/>
    </source>
</evidence>
<dbReference type="PIRSF" id="PIRSF007828">
    <property type="entry name" value="Dipeptidyl-peptidase_III"/>
    <property type="match status" value="1"/>
</dbReference>
<evidence type="ECO:0000313" key="18">
    <source>
        <dbReference type="EMBL" id="KAA0183464.1"/>
    </source>
</evidence>
<comment type="catalytic activity">
    <reaction evidence="1 15">
        <text>Release of an N-terminal dipeptide from a peptide comprising four or more residues, with broad specificity. Also acts on dipeptidyl 2-naphthylamides.</text>
        <dbReference type="EC" id="3.4.14.4"/>
    </reaction>
</comment>
<organism evidence="18 19">
    <name type="scientific">Fasciolopsis buskii</name>
    <dbReference type="NCBI Taxonomy" id="27845"/>
    <lineage>
        <taxon>Eukaryota</taxon>
        <taxon>Metazoa</taxon>
        <taxon>Spiralia</taxon>
        <taxon>Lophotrochozoa</taxon>
        <taxon>Platyhelminthes</taxon>
        <taxon>Trematoda</taxon>
        <taxon>Digenea</taxon>
        <taxon>Plagiorchiida</taxon>
        <taxon>Echinostomata</taxon>
        <taxon>Echinostomatoidea</taxon>
        <taxon>Fasciolidae</taxon>
        <taxon>Fasciolopsis</taxon>
    </lineage>
</organism>
<name>A0A8E0RKH0_9TREM</name>
<evidence type="ECO:0000256" key="7">
    <source>
        <dbReference type="ARBA" id="ARBA00022490"/>
    </source>
</evidence>
<evidence type="ECO:0000256" key="8">
    <source>
        <dbReference type="ARBA" id="ARBA00022670"/>
    </source>
</evidence>
<keyword evidence="10 15" id="KW-0378">Hydrolase</keyword>
<keyword evidence="8 15" id="KW-0645">Protease</keyword>
<keyword evidence="12 15" id="KW-0482">Metalloprotease</keyword>
<evidence type="ECO:0000256" key="4">
    <source>
        <dbReference type="ARBA" id="ARBA00012063"/>
    </source>
</evidence>
<dbReference type="OrthoDB" id="4694525at2759"/>
<evidence type="ECO:0000256" key="2">
    <source>
        <dbReference type="ARBA" id="ARBA00004496"/>
    </source>
</evidence>
<evidence type="ECO:0000256" key="16">
    <source>
        <dbReference type="PIRSR" id="PIRSR007828-1"/>
    </source>
</evidence>
<dbReference type="EMBL" id="LUCM01011785">
    <property type="protein sequence ID" value="KAA0183464.1"/>
    <property type="molecule type" value="Genomic_DNA"/>
</dbReference>
<feature type="binding site" evidence="17">
    <location>
        <position position="446"/>
    </location>
    <ligand>
        <name>Zn(2+)</name>
        <dbReference type="ChEBI" id="CHEBI:29105"/>
        <note>catalytic</note>
    </ligand>
</feature>
<dbReference type="Proteomes" id="UP000728185">
    <property type="component" value="Unassembled WGS sequence"/>
</dbReference>
<comment type="similarity">
    <text evidence="3 15">Belongs to the peptidase M49 family.</text>
</comment>
<dbReference type="GO" id="GO:0005737">
    <property type="term" value="C:cytoplasm"/>
    <property type="evidence" value="ECO:0007669"/>
    <property type="project" value="UniProtKB-SubCell"/>
</dbReference>
<evidence type="ECO:0000256" key="15">
    <source>
        <dbReference type="PIRNR" id="PIRNR007828"/>
    </source>
</evidence>
<evidence type="ECO:0000256" key="1">
    <source>
        <dbReference type="ARBA" id="ARBA00001336"/>
    </source>
</evidence>
<dbReference type="GO" id="GO:0004177">
    <property type="term" value="F:aminopeptidase activity"/>
    <property type="evidence" value="ECO:0007669"/>
    <property type="project" value="UniProtKB-KW"/>
</dbReference>
<dbReference type="GO" id="GO:0008235">
    <property type="term" value="F:metalloexopeptidase activity"/>
    <property type="evidence" value="ECO:0007669"/>
    <property type="project" value="InterPro"/>
</dbReference>
<keyword evidence="7 15" id="KW-0963">Cytoplasm</keyword>
<evidence type="ECO:0000256" key="13">
    <source>
        <dbReference type="ARBA" id="ARBA00031288"/>
    </source>
</evidence>
<dbReference type="Gene3D" id="3.30.540.30">
    <property type="match status" value="3"/>
</dbReference>
<evidence type="ECO:0000256" key="3">
    <source>
        <dbReference type="ARBA" id="ARBA00010200"/>
    </source>
</evidence>
<dbReference type="GO" id="GO:0008239">
    <property type="term" value="F:dipeptidyl-peptidase activity"/>
    <property type="evidence" value="ECO:0007669"/>
    <property type="project" value="UniProtKB-UniRule"/>
</dbReference>
<evidence type="ECO:0000256" key="12">
    <source>
        <dbReference type="ARBA" id="ARBA00023049"/>
    </source>
</evidence>
<keyword evidence="19" id="KW-1185">Reference proteome</keyword>
<feature type="active site" evidence="16">
    <location>
        <position position="442"/>
    </location>
</feature>
<dbReference type="PANTHER" id="PTHR23422:SF11">
    <property type="entry name" value="DIPEPTIDYL PEPTIDASE 3"/>
    <property type="match status" value="1"/>
</dbReference>
<feature type="binding site" evidence="17">
    <location>
        <position position="499"/>
    </location>
    <ligand>
        <name>Zn(2+)</name>
        <dbReference type="ChEBI" id="CHEBI:29105"/>
        <note>catalytic</note>
    </ligand>
</feature>
<keyword evidence="6 15" id="KW-0031">Aminopeptidase</keyword>
<dbReference type="InterPro" id="IPR005317">
    <property type="entry name" value="Dipeptidyl-peptase3"/>
</dbReference>
<evidence type="ECO:0000256" key="6">
    <source>
        <dbReference type="ARBA" id="ARBA00022438"/>
    </source>
</evidence>
<protein>
    <recommendedName>
        <fullName evidence="5 15">Dipeptidyl peptidase 3</fullName>
        <ecNumber evidence="4 15">3.4.14.4</ecNumber>
    </recommendedName>
    <alternativeName>
        <fullName evidence="13 15">Dipeptidyl aminopeptidase III</fullName>
    </alternativeName>
    <alternativeName>
        <fullName evidence="14 15">Dipeptidyl peptidase III</fullName>
    </alternativeName>
</protein>
<keyword evidence="9 15" id="KW-0479">Metal-binding</keyword>
<keyword evidence="11 15" id="KW-0862">Zinc</keyword>
<gene>
    <name evidence="18" type="ORF">FBUS_03079</name>
</gene>
<dbReference type="GO" id="GO:0006508">
    <property type="term" value="P:proteolysis"/>
    <property type="evidence" value="ECO:0007669"/>
    <property type="project" value="UniProtKB-KW"/>
</dbReference>
<evidence type="ECO:0000256" key="17">
    <source>
        <dbReference type="PIRSR" id="PIRSR007828-2"/>
    </source>
</evidence>
<feature type="binding site" evidence="17">
    <location>
        <position position="441"/>
    </location>
    <ligand>
        <name>Zn(2+)</name>
        <dbReference type="ChEBI" id="CHEBI:29105"/>
        <note>catalytic</note>
    </ligand>
</feature>
<evidence type="ECO:0000256" key="11">
    <source>
        <dbReference type="ARBA" id="ARBA00022833"/>
    </source>
</evidence>
<proteinExistence type="inferred from homology"/>
<accession>A0A8E0RKH0</accession>
<evidence type="ECO:0000256" key="9">
    <source>
        <dbReference type="ARBA" id="ARBA00022723"/>
    </source>
</evidence>
<dbReference type="AlphaFoldDB" id="A0A8E0RKH0"/>
<reference evidence="18" key="1">
    <citation type="submission" date="2019-05" db="EMBL/GenBank/DDBJ databases">
        <title>Annotation for the trematode Fasciolopsis buski.</title>
        <authorList>
            <person name="Choi Y.-J."/>
        </authorList>
    </citation>
    <scope>NUCLEOTIDE SEQUENCE</scope>
    <source>
        <strain evidence="18">HT</strain>
        <tissue evidence="18">Whole worm</tissue>
    </source>
</reference>
<dbReference type="GO" id="GO:0046872">
    <property type="term" value="F:metal ion binding"/>
    <property type="evidence" value="ECO:0007669"/>
    <property type="project" value="UniProtKB-KW"/>
</dbReference>
<dbReference type="EC" id="3.4.14.4" evidence="4 15"/>
<evidence type="ECO:0000256" key="14">
    <source>
        <dbReference type="ARBA" id="ARBA00032119"/>
    </source>
</evidence>
<comment type="subcellular location">
    <subcellularLocation>
        <location evidence="2">Cytoplasm</location>
    </subcellularLocation>
</comment>
<dbReference type="InterPro" id="IPR039461">
    <property type="entry name" value="Peptidase_M49"/>
</dbReference>
<evidence type="ECO:0000256" key="5">
    <source>
        <dbReference type="ARBA" id="ARBA00014713"/>
    </source>
</evidence>
<dbReference type="Pfam" id="PF03571">
    <property type="entry name" value="Peptidase_M49"/>
    <property type="match status" value="1"/>
</dbReference>
<sequence length="730" mass="81912">MDFYVNVPPPVYYLDSTQAFDALEVAEKKYIYACSQASWVGGLIDLIQTSPESAGIFLLVQKIFQSEKPTEIVELAKKNGFSDEEITATMSYFASVCGNLGNYQNFGDTKFVPAVSQARLTKMLSLTRAFNDPSNTARRLFDELSPTIYSLNPRRLRIGFGPSEGISTYYSANCTREDAEIVQDYLKATNMEAYNTRLFIEDSSKDGQKRVSLRIASADKKTLPGQAVGKIPSDWSFQVQYGDLSELMSVLVQSTKLVESVVLNSDQRMMWTLYTESFRTGNIDLHKEGSKAWVKDISPAVETYIGFIETYRDPLGVRAEFEGFVAIVNKVISAKFQKLVDSALQIISHLPWPSTYERDVFRKPDFTSLDVVTFATTGIPIGINIPNYDDIRESDGFKNVSLGNVLAARFKDPKAEFLSEADKSIYLPNIETAFEIQVGLHELLGHGSGKLFRRNADGTFNFDREKTKDLITGGPVESWYEPGENWDGKFASLSSAIEECRAECVGVYLCDLPEVLHLFDPESAKKPTNVVPDVVFVNWLSMIRSGVMSMEFYSPPENSGDMGAWRQAHCCARYAILRVLLEADPSMVQIHQVAGSDGAPDLLISVEREKLKTVAKPAIGTFLNKLQYYKSTANAKDGTAYFLKYSELLPEHLELRKIVIDRKRPRPLMVQPLICETESGVEMVSYPATYEGLIESFVDRFTRLPLGPKALDALETVWRNDQQYFKNIPV</sequence>
<evidence type="ECO:0000313" key="19">
    <source>
        <dbReference type="Proteomes" id="UP000728185"/>
    </source>
</evidence>
<dbReference type="PANTHER" id="PTHR23422">
    <property type="entry name" value="DIPEPTIDYL PEPTIDASE III-RELATED"/>
    <property type="match status" value="1"/>
</dbReference>